<dbReference type="EMBL" id="BAABGQ010000003">
    <property type="protein sequence ID" value="GAA4493771.1"/>
    <property type="molecule type" value="Genomic_DNA"/>
</dbReference>
<evidence type="ECO:0000313" key="3">
    <source>
        <dbReference type="Proteomes" id="UP001501243"/>
    </source>
</evidence>
<dbReference type="RefSeq" id="WP_208130255.1">
    <property type="nucleotide sequence ID" value="NZ_BAABGQ010000003.1"/>
</dbReference>
<reference evidence="3" key="1">
    <citation type="journal article" date="2019" name="Int. J. Syst. Evol. Microbiol.">
        <title>The Global Catalogue of Microorganisms (GCM) 10K type strain sequencing project: providing services to taxonomists for standard genome sequencing and annotation.</title>
        <authorList>
            <consortium name="The Broad Institute Genomics Platform"/>
            <consortium name="The Broad Institute Genome Sequencing Center for Infectious Disease"/>
            <person name="Wu L."/>
            <person name="Ma J."/>
        </authorList>
    </citation>
    <scope>NUCLEOTIDE SEQUENCE [LARGE SCALE GENOMIC DNA]</scope>
    <source>
        <strain evidence="3">JCM 17841</strain>
    </source>
</reference>
<organism evidence="2 3">
    <name type="scientific">Hymenobacter ginsengisoli</name>
    <dbReference type="NCBI Taxonomy" id="1051626"/>
    <lineage>
        <taxon>Bacteria</taxon>
        <taxon>Pseudomonadati</taxon>
        <taxon>Bacteroidota</taxon>
        <taxon>Cytophagia</taxon>
        <taxon>Cytophagales</taxon>
        <taxon>Hymenobacteraceae</taxon>
        <taxon>Hymenobacter</taxon>
    </lineage>
</organism>
<accession>A0ABP8PWM8</accession>
<keyword evidence="3" id="KW-1185">Reference proteome</keyword>
<feature type="transmembrane region" description="Helical" evidence="1">
    <location>
        <begin position="93"/>
        <end position="113"/>
    </location>
</feature>
<keyword evidence="1" id="KW-0812">Transmembrane</keyword>
<gene>
    <name evidence="2" type="ORF">GCM10023172_02770</name>
</gene>
<dbReference type="Proteomes" id="UP001501243">
    <property type="component" value="Unassembled WGS sequence"/>
</dbReference>
<keyword evidence="1" id="KW-1133">Transmembrane helix</keyword>
<keyword evidence="1" id="KW-0472">Membrane</keyword>
<protein>
    <recommendedName>
        <fullName evidence="4">YcxB-like protein domain-containing protein</fullName>
    </recommendedName>
</protein>
<evidence type="ECO:0008006" key="4">
    <source>
        <dbReference type="Google" id="ProtNLM"/>
    </source>
</evidence>
<name>A0ABP8PWM8_9BACT</name>
<comment type="caution">
    <text evidence="2">The sequence shown here is derived from an EMBL/GenBank/DDBJ whole genome shotgun (WGS) entry which is preliminary data.</text>
</comment>
<evidence type="ECO:0000256" key="1">
    <source>
        <dbReference type="SAM" id="Phobius"/>
    </source>
</evidence>
<proteinExistence type="predicted"/>
<feature type="transmembrane region" description="Helical" evidence="1">
    <location>
        <begin position="119"/>
        <end position="140"/>
    </location>
</feature>
<sequence>MASQATAVMDERVVQTWALHYLHSRYAKANPGKRIFADVEMLLKKQYEGKKGYDRVDGLICINKETNYYSIAIEAKSMKTAYSLLTSAKEGSIFQNALISALLVIPVLLTVFLFWFLAWYWLVLLVGGVLLLSLLAVGFYNESPHLLTTGVHEQLGRYAGNEKWLALPEDVRFRLTASKQWNKFLKICKLSGFGLLTVSTDGFVNEWQSPKQVKGDFIRLYKKEQEIKNYLDGKPSLLTNYSNCLSFKDKLQSIVCKNPQSRVTAPQI</sequence>
<evidence type="ECO:0000313" key="2">
    <source>
        <dbReference type="EMBL" id="GAA4493771.1"/>
    </source>
</evidence>